<dbReference type="AlphaFoldDB" id="A0A0F5IZD3"/>
<evidence type="ECO:0000313" key="2">
    <source>
        <dbReference type="Proteomes" id="UP000033035"/>
    </source>
</evidence>
<dbReference type="PATRIC" id="fig|1203610.3.peg.4142"/>
<evidence type="ECO:0000313" key="1">
    <source>
        <dbReference type="EMBL" id="KKB50527.1"/>
    </source>
</evidence>
<accession>A0A0F5IZD3</accession>
<proteinExistence type="predicted"/>
<comment type="caution">
    <text evidence="1">The sequence shown here is derived from an EMBL/GenBank/DDBJ whole genome shotgun (WGS) entry which is preliminary data.</text>
</comment>
<dbReference type="Proteomes" id="UP000033035">
    <property type="component" value="Unassembled WGS sequence"/>
</dbReference>
<organism evidence="1 2">
    <name type="scientific">Parabacteroides gordonii MS-1 = DSM 23371</name>
    <dbReference type="NCBI Taxonomy" id="1203610"/>
    <lineage>
        <taxon>Bacteria</taxon>
        <taxon>Pseudomonadati</taxon>
        <taxon>Bacteroidota</taxon>
        <taxon>Bacteroidia</taxon>
        <taxon>Bacteroidales</taxon>
        <taxon>Tannerellaceae</taxon>
        <taxon>Parabacteroides</taxon>
    </lineage>
</organism>
<reference evidence="1 2" key="1">
    <citation type="submission" date="2013-04" db="EMBL/GenBank/DDBJ databases">
        <title>The Genome Sequence of Parabacteroides gordonii DSM 23371.</title>
        <authorList>
            <consortium name="The Broad Institute Genomics Platform"/>
            <person name="Earl A."/>
            <person name="Ward D."/>
            <person name="Feldgarden M."/>
            <person name="Gevers D."/>
            <person name="Martens E."/>
            <person name="Sakamoto M."/>
            <person name="Benno Y."/>
            <person name="Suzuki N."/>
            <person name="Matsunaga N."/>
            <person name="Koshihara K."/>
            <person name="Seki M."/>
            <person name="Komiya H."/>
            <person name="Walker B."/>
            <person name="Young S."/>
            <person name="Zeng Q."/>
            <person name="Gargeya S."/>
            <person name="Fitzgerald M."/>
            <person name="Haas B."/>
            <person name="Abouelleil A."/>
            <person name="Allen A.W."/>
            <person name="Alvarado L."/>
            <person name="Arachchi H.M."/>
            <person name="Berlin A.M."/>
            <person name="Chapman S.B."/>
            <person name="Gainer-Dewar J."/>
            <person name="Goldberg J."/>
            <person name="Griggs A."/>
            <person name="Gujja S."/>
            <person name="Hansen M."/>
            <person name="Howarth C."/>
            <person name="Imamovic A."/>
            <person name="Ireland A."/>
            <person name="Larimer J."/>
            <person name="McCowan C."/>
            <person name="Murphy C."/>
            <person name="Pearson M."/>
            <person name="Poon T.W."/>
            <person name="Priest M."/>
            <person name="Roberts A."/>
            <person name="Saif S."/>
            <person name="Shea T."/>
            <person name="Sisk P."/>
            <person name="Sykes S."/>
            <person name="Wortman J."/>
            <person name="Nusbaum C."/>
            <person name="Birren B."/>
        </authorList>
    </citation>
    <scope>NUCLEOTIDE SEQUENCE [LARGE SCALE GENOMIC DNA]</scope>
    <source>
        <strain evidence="1 2">MS-1</strain>
    </source>
</reference>
<sequence length="30" mass="3416">MLYAESIHQGSWSHGTSPLDFQDVVIIKKK</sequence>
<protein>
    <submittedName>
        <fullName evidence="1">Uncharacterized protein</fullName>
    </submittedName>
</protein>
<dbReference type="HOGENOM" id="CLU_3404701_0_0_10"/>
<name>A0A0F5IZD3_9BACT</name>
<gene>
    <name evidence="1" type="ORF">HMPREF1536_04063</name>
</gene>
<keyword evidence="2" id="KW-1185">Reference proteome</keyword>
<dbReference type="EMBL" id="AQHW01000020">
    <property type="protein sequence ID" value="KKB50527.1"/>
    <property type="molecule type" value="Genomic_DNA"/>
</dbReference>